<dbReference type="EMBL" id="AAMD01000122">
    <property type="protein sequence ID" value="EAU64312.1"/>
    <property type="molecule type" value="Genomic_DNA"/>
</dbReference>
<reference evidence="1 2" key="1">
    <citation type="submission" date="2006-04" db="EMBL/GenBank/DDBJ databases">
        <authorList>
            <person name="Nierman W.C."/>
        </authorList>
    </citation>
    <scope>NUCLEOTIDE SEQUENCE [LARGE SCALE GENOMIC DNA]</scope>
    <source>
        <strain evidence="1 2">DW4/3-1</strain>
    </source>
</reference>
<name>Q08V00_STIAD</name>
<accession>Q08V00</accession>
<dbReference type="SUPFAM" id="SSF55486">
    <property type="entry name" value="Metalloproteases ('zincins'), catalytic domain"/>
    <property type="match status" value="1"/>
</dbReference>
<organism evidence="1 2">
    <name type="scientific">Stigmatella aurantiaca (strain DW4/3-1)</name>
    <dbReference type="NCBI Taxonomy" id="378806"/>
    <lineage>
        <taxon>Bacteria</taxon>
        <taxon>Pseudomonadati</taxon>
        <taxon>Myxococcota</taxon>
        <taxon>Myxococcia</taxon>
        <taxon>Myxococcales</taxon>
        <taxon>Cystobacterineae</taxon>
        <taxon>Archangiaceae</taxon>
        <taxon>Stigmatella</taxon>
    </lineage>
</organism>
<gene>
    <name evidence="1" type="ORF">STIAU_4788</name>
</gene>
<dbReference type="Proteomes" id="UP000032702">
    <property type="component" value="Unassembled WGS sequence"/>
</dbReference>
<protein>
    <recommendedName>
        <fullName evidence="3">Peptidase M10 metallopeptidase domain-containing protein</fullName>
    </recommendedName>
</protein>
<dbReference type="GO" id="GO:0008237">
    <property type="term" value="F:metallopeptidase activity"/>
    <property type="evidence" value="ECO:0007669"/>
    <property type="project" value="InterPro"/>
</dbReference>
<dbReference type="AlphaFoldDB" id="Q08V00"/>
<dbReference type="Gene3D" id="3.40.390.10">
    <property type="entry name" value="Collagenase (Catalytic Domain)"/>
    <property type="match status" value="1"/>
</dbReference>
<evidence type="ECO:0000313" key="1">
    <source>
        <dbReference type="EMBL" id="EAU64312.1"/>
    </source>
</evidence>
<evidence type="ECO:0008006" key="3">
    <source>
        <dbReference type="Google" id="ProtNLM"/>
    </source>
</evidence>
<dbReference type="PATRIC" id="fig|378806.16.peg.3252"/>
<evidence type="ECO:0000313" key="2">
    <source>
        <dbReference type="Proteomes" id="UP000032702"/>
    </source>
</evidence>
<comment type="caution">
    <text evidence="1">The sequence shown here is derived from an EMBL/GenBank/DDBJ whole genome shotgun (WGS) entry which is preliminary data.</text>
</comment>
<dbReference type="NCBIfam" id="NF041905">
    <property type="entry name" value="MXAN_2677_2678"/>
    <property type="match status" value="1"/>
</dbReference>
<dbReference type="InterPro" id="IPR024079">
    <property type="entry name" value="MetalloPept_cat_dom_sf"/>
</dbReference>
<proteinExistence type="predicted"/>
<sequence length="334" mass="35581">MASRPGGVGLAPGPPPQGTARVSRSLWLLLGMLLAAPAARAQFDYRRTVVPGKPLCLAWPIREYVYHLDAAGSLWTPGDTELTAIEAAFDSWRALAAGCTDYVFTRGPDVTNPSVGYDQSHPELNQNVITFRERPCFEVVPENDVCKEDDSCGNAYACWEHGFATIALTTTTFSFNTGYALDADIELNAAQAGGGPGFLFTTVSSPPCLGEILPECVATDVQNTMTHEIGHVVGLDHVYSLLSTMEATAPAGETHKRVIDVGSGAGFCRTYPRGLPPAQCGEPVVTNKQLSAQSTGTGCAAAPGPWWGGVWLGAWGAMALRRRARRRIRGQGSL</sequence>